<dbReference type="Pfam" id="PF00106">
    <property type="entry name" value="adh_short"/>
    <property type="match status" value="1"/>
</dbReference>
<dbReference type="PRINTS" id="PR00081">
    <property type="entry name" value="GDHRDH"/>
</dbReference>
<dbReference type="Proteomes" id="UP001501821">
    <property type="component" value="Unassembled WGS sequence"/>
</dbReference>
<dbReference type="PIRSF" id="PIRSF000126">
    <property type="entry name" value="11-beta-HSD1"/>
    <property type="match status" value="1"/>
</dbReference>
<gene>
    <name evidence="5" type="ORF">GCM10022242_01400</name>
</gene>
<dbReference type="InterPro" id="IPR057326">
    <property type="entry name" value="KR_dom"/>
</dbReference>
<sequence length="270" mass="27558">MSLPQPTSDTAALVTGASSGIGAEIARNLAGRGHNLVLVARSEDKLNALATELAALGVRAEVLPTDLTDRAARKALPGRVAELGLTVSVLINNAGWSTMGAVAKADPEAELGMVEVDVAAVVDLTTRFLPAMTAAGTGAVLNVASTAAFQPIPGQAGYSAGKAFVLAYTQAVAEEVRRQGVSVTALCPGPVDTGFLDTAGISETEAKGAMPEIMWVDAAAVAKAAVDGLAKGRRVVIPGAANIVSARLSWLTPRSVLLPVLRRGHPALRR</sequence>
<protein>
    <submittedName>
        <fullName evidence="5">SDR family oxidoreductase</fullName>
    </submittedName>
</protein>
<dbReference type="CDD" id="cd05233">
    <property type="entry name" value="SDR_c"/>
    <property type="match status" value="1"/>
</dbReference>
<evidence type="ECO:0000259" key="4">
    <source>
        <dbReference type="SMART" id="SM00822"/>
    </source>
</evidence>
<dbReference type="PROSITE" id="PS00061">
    <property type="entry name" value="ADH_SHORT"/>
    <property type="match status" value="1"/>
</dbReference>
<feature type="domain" description="Ketoreductase" evidence="4">
    <location>
        <begin position="10"/>
        <end position="204"/>
    </location>
</feature>
<organism evidence="5 6">
    <name type="scientific">Nocardioides panacisoli</name>
    <dbReference type="NCBI Taxonomy" id="627624"/>
    <lineage>
        <taxon>Bacteria</taxon>
        <taxon>Bacillati</taxon>
        <taxon>Actinomycetota</taxon>
        <taxon>Actinomycetes</taxon>
        <taxon>Propionibacteriales</taxon>
        <taxon>Nocardioidaceae</taxon>
        <taxon>Nocardioides</taxon>
    </lineage>
</organism>
<dbReference type="SUPFAM" id="SSF51735">
    <property type="entry name" value="NAD(P)-binding Rossmann-fold domains"/>
    <property type="match status" value="1"/>
</dbReference>
<evidence type="ECO:0000256" key="1">
    <source>
        <dbReference type="ARBA" id="ARBA00006484"/>
    </source>
</evidence>
<reference evidence="6" key="1">
    <citation type="journal article" date="2019" name="Int. J. Syst. Evol. Microbiol.">
        <title>The Global Catalogue of Microorganisms (GCM) 10K type strain sequencing project: providing services to taxonomists for standard genome sequencing and annotation.</title>
        <authorList>
            <consortium name="The Broad Institute Genomics Platform"/>
            <consortium name="The Broad Institute Genome Sequencing Center for Infectious Disease"/>
            <person name="Wu L."/>
            <person name="Ma J."/>
        </authorList>
    </citation>
    <scope>NUCLEOTIDE SEQUENCE [LARGE SCALE GENOMIC DNA]</scope>
    <source>
        <strain evidence="6">JCM 16953</strain>
    </source>
</reference>
<evidence type="ECO:0000256" key="3">
    <source>
        <dbReference type="RuleBase" id="RU000363"/>
    </source>
</evidence>
<evidence type="ECO:0000256" key="2">
    <source>
        <dbReference type="ARBA" id="ARBA00023002"/>
    </source>
</evidence>
<evidence type="ECO:0000313" key="6">
    <source>
        <dbReference type="Proteomes" id="UP001501821"/>
    </source>
</evidence>
<evidence type="ECO:0000313" key="5">
    <source>
        <dbReference type="EMBL" id="GAA3802106.1"/>
    </source>
</evidence>
<comment type="similarity">
    <text evidence="1 3">Belongs to the short-chain dehydrogenases/reductases (SDR) family.</text>
</comment>
<dbReference type="SMART" id="SM00822">
    <property type="entry name" value="PKS_KR"/>
    <property type="match status" value="1"/>
</dbReference>
<dbReference type="Gene3D" id="3.40.50.720">
    <property type="entry name" value="NAD(P)-binding Rossmann-like Domain"/>
    <property type="match status" value="1"/>
</dbReference>
<dbReference type="InterPro" id="IPR020904">
    <property type="entry name" value="Sc_DH/Rdtase_CS"/>
</dbReference>
<name>A0ABP7HTR0_9ACTN</name>
<dbReference type="InterPro" id="IPR036291">
    <property type="entry name" value="NAD(P)-bd_dom_sf"/>
</dbReference>
<accession>A0ABP7HTR0</accession>
<keyword evidence="2" id="KW-0560">Oxidoreductase</keyword>
<dbReference type="PANTHER" id="PTHR44196">
    <property type="entry name" value="DEHYDROGENASE/REDUCTASE SDR FAMILY MEMBER 7B"/>
    <property type="match status" value="1"/>
</dbReference>
<dbReference type="PRINTS" id="PR00080">
    <property type="entry name" value="SDRFAMILY"/>
</dbReference>
<comment type="caution">
    <text evidence="5">The sequence shown here is derived from an EMBL/GenBank/DDBJ whole genome shotgun (WGS) entry which is preliminary data.</text>
</comment>
<proteinExistence type="inferred from homology"/>
<dbReference type="PANTHER" id="PTHR44196:SF2">
    <property type="entry name" value="SHORT-CHAIN DEHYDROGENASE-RELATED"/>
    <property type="match status" value="1"/>
</dbReference>
<dbReference type="RefSeq" id="WP_344771841.1">
    <property type="nucleotide sequence ID" value="NZ_BAABAH010000001.1"/>
</dbReference>
<dbReference type="EMBL" id="BAABAH010000001">
    <property type="protein sequence ID" value="GAA3802106.1"/>
    <property type="molecule type" value="Genomic_DNA"/>
</dbReference>
<dbReference type="InterPro" id="IPR002347">
    <property type="entry name" value="SDR_fam"/>
</dbReference>
<keyword evidence="6" id="KW-1185">Reference proteome</keyword>